<dbReference type="InterPro" id="IPR011146">
    <property type="entry name" value="HIT-like"/>
</dbReference>
<dbReference type="Gene3D" id="3.30.428.10">
    <property type="entry name" value="HIT-like"/>
    <property type="match status" value="1"/>
</dbReference>
<dbReference type="GO" id="GO:0003824">
    <property type="term" value="F:catalytic activity"/>
    <property type="evidence" value="ECO:0007669"/>
    <property type="project" value="InterPro"/>
</dbReference>
<dbReference type="InterPro" id="IPR039384">
    <property type="entry name" value="HINT"/>
</dbReference>
<proteinExistence type="predicted"/>
<dbReference type="PRINTS" id="PR00332">
    <property type="entry name" value="HISTRIAD"/>
</dbReference>
<evidence type="ECO:0000313" key="5">
    <source>
        <dbReference type="EMBL" id="HIQ64199.1"/>
    </source>
</evidence>
<evidence type="ECO:0000256" key="3">
    <source>
        <dbReference type="PROSITE-ProRule" id="PRU00464"/>
    </source>
</evidence>
<evidence type="ECO:0000256" key="2">
    <source>
        <dbReference type="PIRSR" id="PIRSR601310-3"/>
    </source>
</evidence>
<dbReference type="CDD" id="cd01277">
    <property type="entry name" value="HINT_subgroup"/>
    <property type="match status" value="1"/>
</dbReference>
<reference evidence="5" key="2">
    <citation type="journal article" date="2021" name="PeerJ">
        <title>Extensive microbial diversity within the chicken gut microbiome revealed by metagenomics and culture.</title>
        <authorList>
            <person name="Gilroy R."/>
            <person name="Ravi A."/>
            <person name="Getino M."/>
            <person name="Pursley I."/>
            <person name="Horton D.L."/>
            <person name="Alikhan N.F."/>
            <person name="Baker D."/>
            <person name="Gharbi K."/>
            <person name="Hall N."/>
            <person name="Watson M."/>
            <person name="Adriaenssens E.M."/>
            <person name="Foster-Nyarko E."/>
            <person name="Jarju S."/>
            <person name="Secka A."/>
            <person name="Antonio M."/>
            <person name="Oren A."/>
            <person name="Chaudhuri R.R."/>
            <person name="La Ragione R."/>
            <person name="Hildebrand F."/>
            <person name="Pallen M.J."/>
        </authorList>
    </citation>
    <scope>NUCLEOTIDE SEQUENCE</scope>
    <source>
        <strain evidence="5">CHK165-10780</strain>
    </source>
</reference>
<feature type="domain" description="HIT" evidence="4">
    <location>
        <begin position="5"/>
        <end position="111"/>
    </location>
</feature>
<dbReference type="PANTHER" id="PTHR46648:SF1">
    <property type="entry name" value="ADENOSINE 5'-MONOPHOSPHORAMIDASE HNT1"/>
    <property type="match status" value="1"/>
</dbReference>
<dbReference type="PANTHER" id="PTHR46648">
    <property type="entry name" value="HIT FAMILY PROTEIN 1"/>
    <property type="match status" value="1"/>
</dbReference>
<evidence type="ECO:0000259" key="4">
    <source>
        <dbReference type="PROSITE" id="PS51084"/>
    </source>
</evidence>
<feature type="active site" description="Tele-AMP-histidine intermediate" evidence="1">
    <location>
        <position position="98"/>
    </location>
</feature>
<dbReference type="GO" id="GO:0009117">
    <property type="term" value="P:nucleotide metabolic process"/>
    <property type="evidence" value="ECO:0007669"/>
    <property type="project" value="TreeGrafter"/>
</dbReference>
<organism evidence="5 6">
    <name type="scientific">Candidatus Faecenecus gallistercoris</name>
    <dbReference type="NCBI Taxonomy" id="2840793"/>
    <lineage>
        <taxon>Bacteria</taxon>
        <taxon>Bacillati</taxon>
        <taxon>Bacillota</taxon>
        <taxon>Bacillota incertae sedis</taxon>
        <taxon>Candidatus Faecenecus</taxon>
    </lineage>
</organism>
<dbReference type="Proteomes" id="UP000886725">
    <property type="component" value="Unassembled WGS sequence"/>
</dbReference>
<dbReference type="InterPro" id="IPR001310">
    <property type="entry name" value="Histidine_triad_HIT"/>
</dbReference>
<comment type="caution">
    <text evidence="5">The sequence shown here is derived from an EMBL/GenBank/DDBJ whole genome shotgun (WGS) entry which is preliminary data.</text>
</comment>
<gene>
    <name evidence="5" type="ORF">IAC85_00500</name>
</gene>
<dbReference type="SUPFAM" id="SSF54197">
    <property type="entry name" value="HIT-like"/>
    <property type="match status" value="1"/>
</dbReference>
<evidence type="ECO:0000313" key="6">
    <source>
        <dbReference type="Proteomes" id="UP000886725"/>
    </source>
</evidence>
<dbReference type="AlphaFoldDB" id="A0A9D0YY23"/>
<reference evidence="5" key="1">
    <citation type="submission" date="2020-10" db="EMBL/GenBank/DDBJ databases">
        <authorList>
            <person name="Gilroy R."/>
        </authorList>
    </citation>
    <scope>NUCLEOTIDE SEQUENCE</scope>
    <source>
        <strain evidence="5">CHK165-10780</strain>
    </source>
</reference>
<dbReference type="Pfam" id="PF01230">
    <property type="entry name" value="HIT"/>
    <property type="match status" value="1"/>
</dbReference>
<dbReference type="InterPro" id="IPR036265">
    <property type="entry name" value="HIT-like_sf"/>
</dbReference>
<feature type="short sequence motif" description="Histidine triad motif" evidence="2 3">
    <location>
        <begin position="96"/>
        <end position="100"/>
    </location>
</feature>
<evidence type="ECO:0000256" key="1">
    <source>
        <dbReference type="PIRSR" id="PIRSR601310-1"/>
    </source>
</evidence>
<dbReference type="EMBL" id="DVFU01000012">
    <property type="protein sequence ID" value="HIQ64199.1"/>
    <property type="molecule type" value="Genomic_DNA"/>
</dbReference>
<dbReference type="PROSITE" id="PS51084">
    <property type="entry name" value="HIT_2"/>
    <property type="match status" value="1"/>
</dbReference>
<sequence length="131" mass="15271">MNDCIFCKIIKGDIPSYTVYENDDVKAFLDTNPNADGHVLVVPKTHYENLFDTPDEMLTKMIDTIKTEIYPLLKEKLHVDGLTICQNNFHGQEVKHFHIHLIPRYKQDAFKCTFDESQVHPVTDTYEKLKD</sequence>
<accession>A0A9D0YY23</accession>
<protein>
    <submittedName>
        <fullName evidence="5">HIT family protein</fullName>
    </submittedName>
</protein>
<name>A0A9D0YY23_9FIRM</name>